<dbReference type="Gene3D" id="2.60.40.420">
    <property type="entry name" value="Cupredoxins - blue copper proteins"/>
    <property type="match status" value="1"/>
</dbReference>
<evidence type="ECO:0000256" key="6">
    <source>
        <dbReference type="ARBA" id="ARBA00023008"/>
    </source>
</evidence>
<keyword evidence="10" id="KW-1185">Reference proteome</keyword>
<protein>
    <submittedName>
        <fullName evidence="9">Plastocyanin</fullName>
    </submittedName>
</protein>
<evidence type="ECO:0000256" key="1">
    <source>
        <dbReference type="ARBA" id="ARBA00004418"/>
    </source>
</evidence>
<dbReference type="InterPro" id="IPR052721">
    <property type="entry name" value="ET_Amicyanin"/>
</dbReference>
<feature type="binding site" evidence="7">
    <location>
        <position position="97"/>
    </location>
    <ligand>
        <name>Cu cation</name>
        <dbReference type="ChEBI" id="CHEBI:23378"/>
    </ligand>
</feature>
<dbReference type="InterPro" id="IPR002386">
    <property type="entry name" value="Amicyanin/Pseudoazurin"/>
</dbReference>
<dbReference type="OrthoDB" id="9796416at2"/>
<evidence type="ECO:0000313" key="9">
    <source>
        <dbReference type="EMBL" id="OAN51088.1"/>
    </source>
</evidence>
<dbReference type="Proteomes" id="UP000078428">
    <property type="component" value="Unassembled WGS sequence"/>
</dbReference>
<feature type="binding site" evidence="7">
    <location>
        <position position="94"/>
    </location>
    <ligand>
        <name>Cu cation</name>
        <dbReference type="ChEBI" id="CHEBI:23378"/>
    </ligand>
</feature>
<dbReference type="PANTHER" id="PTHR36507">
    <property type="entry name" value="BLL1555 PROTEIN"/>
    <property type="match status" value="1"/>
</dbReference>
<keyword evidence="3 7" id="KW-0479">Metal-binding</keyword>
<dbReference type="AlphaFoldDB" id="A0A178MSN4"/>
<organism evidence="9 10">
    <name type="scientific">Paramagnetospirillum marisnigri</name>
    <dbReference type="NCBI Taxonomy" id="1285242"/>
    <lineage>
        <taxon>Bacteria</taxon>
        <taxon>Pseudomonadati</taxon>
        <taxon>Pseudomonadota</taxon>
        <taxon>Alphaproteobacteria</taxon>
        <taxon>Rhodospirillales</taxon>
        <taxon>Magnetospirillaceae</taxon>
        <taxon>Paramagnetospirillum</taxon>
    </lineage>
</organism>
<dbReference type="STRING" id="1285242.A6A04_16800"/>
<accession>A0A178MSN4</accession>
<gene>
    <name evidence="9" type="ORF">A6A04_16800</name>
</gene>
<proteinExistence type="predicted"/>
<keyword evidence="6 7" id="KW-0186">Copper</keyword>
<dbReference type="InterPro" id="IPR000923">
    <property type="entry name" value="BlueCu_1"/>
</dbReference>
<name>A0A178MSN4_9PROT</name>
<feature type="binding site" evidence="7">
    <location>
        <position position="100"/>
    </location>
    <ligand>
        <name>Cu cation</name>
        <dbReference type="ChEBI" id="CHEBI:23378"/>
    </ligand>
</feature>
<dbReference type="PANTHER" id="PTHR36507:SF1">
    <property type="entry name" value="BLL1555 PROTEIN"/>
    <property type="match status" value="1"/>
</dbReference>
<dbReference type="RefSeq" id="WP_068491800.1">
    <property type="nucleotide sequence ID" value="NZ_LWQT01000048.1"/>
</dbReference>
<comment type="subcellular location">
    <subcellularLocation>
        <location evidence="1">Periplasm</location>
    </subcellularLocation>
</comment>
<evidence type="ECO:0000256" key="5">
    <source>
        <dbReference type="ARBA" id="ARBA00022982"/>
    </source>
</evidence>
<reference evidence="9 10" key="1">
    <citation type="submission" date="2016-04" db="EMBL/GenBank/DDBJ databases">
        <title>Draft genome sequence of freshwater magnetotactic bacteria Magnetospirillum marisnigri SP-1 and Magnetospirillum moscoviense BB-1.</title>
        <authorList>
            <person name="Koziaeva V."/>
            <person name="Dziuba M.V."/>
            <person name="Ivanov T.M."/>
            <person name="Kuznetsov B."/>
            <person name="Grouzdev D.S."/>
        </authorList>
    </citation>
    <scope>NUCLEOTIDE SEQUENCE [LARGE SCALE GENOMIC DNA]</scope>
    <source>
        <strain evidence="9 10">SP-1</strain>
    </source>
</reference>
<keyword evidence="2" id="KW-0813">Transport</keyword>
<evidence type="ECO:0000256" key="2">
    <source>
        <dbReference type="ARBA" id="ARBA00022448"/>
    </source>
</evidence>
<comment type="cofactor">
    <cofactor evidence="7">
        <name>Cu cation</name>
        <dbReference type="ChEBI" id="CHEBI:23378"/>
    </cofactor>
    <text evidence="7">Binds 1 copper ion per subunit.</text>
</comment>
<dbReference type="SUPFAM" id="SSF49503">
    <property type="entry name" value="Cupredoxins"/>
    <property type="match status" value="1"/>
</dbReference>
<comment type="caution">
    <text evidence="9">The sequence shown here is derived from an EMBL/GenBank/DDBJ whole genome shotgun (WGS) entry which is preliminary data.</text>
</comment>
<evidence type="ECO:0000256" key="3">
    <source>
        <dbReference type="ARBA" id="ARBA00022723"/>
    </source>
</evidence>
<evidence type="ECO:0000313" key="10">
    <source>
        <dbReference type="Proteomes" id="UP000078428"/>
    </source>
</evidence>
<feature type="domain" description="Blue (type 1) copper" evidence="8">
    <location>
        <begin position="26"/>
        <end position="106"/>
    </location>
</feature>
<keyword evidence="5" id="KW-0249">Electron transport</keyword>
<dbReference type="GO" id="GO:0009055">
    <property type="term" value="F:electron transfer activity"/>
    <property type="evidence" value="ECO:0007669"/>
    <property type="project" value="InterPro"/>
</dbReference>
<dbReference type="InterPro" id="IPR008972">
    <property type="entry name" value="Cupredoxin"/>
</dbReference>
<dbReference type="PRINTS" id="PR00155">
    <property type="entry name" value="AMICYANIN"/>
</dbReference>
<dbReference type="GO" id="GO:0042597">
    <property type="term" value="C:periplasmic space"/>
    <property type="evidence" value="ECO:0007669"/>
    <property type="project" value="UniProtKB-SubCell"/>
</dbReference>
<evidence type="ECO:0000259" key="8">
    <source>
        <dbReference type="Pfam" id="PF00127"/>
    </source>
</evidence>
<evidence type="ECO:0000256" key="7">
    <source>
        <dbReference type="PIRSR" id="PIRSR602386-1"/>
    </source>
</evidence>
<dbReference type="Pfam" id="PF00127">
    <property type="entry name" value="Copper-bind"/>
    <property type="match status" value="1"/>
</dbReference>
<feature type="binding site" evidence="7">
    <location>
        <position position="59"/>
    </location>
    <ligand>
        <name>Cu cation</name>
        <dbReference type="ChEBI" id="CHEBI:23378"/>
    </ligand>
</feature>
<sequence>MGGRAILMGLAAALLVAAPGWAGETVRVGMERMQFVPKLVKVKPGTTVEWVNDEKRTSHSVLFEKEGLAESDRLFPGESWKRTFDKPGLYPYVCGPHREMTGVVEVVP</sequence>
<dbReference type="EMBL" id="LWQT01000048">
    <property type="protein sequence ID" value="OAN51088.1"/>
    <property type="molecule type" value="Genomic_DNA"/>
</dbReference>
<evidence type="ECO:0000256" key="4">
    <source>
        <dbReference type="ARBA" id="ARBA00022764"/>
    </source>
</evidence>
<dbReference type="GO" id="GO:0005507">
    <property type="term" value="F:copper ion binding"/>
    <property type="evidence" value="ECO:0007669"/>
    <property type="project" value="InterPro"/>
</dbReference>
<keyword evidence="4" id="KW-0574">Periplasm</keyword>